<feature type="compositionally biased region" description="Gly residues" evidence="1">
    <location>
        <begin position="111"/>
        <end position="122"/>
    </location>
</feature>
<feature type="compositionally biased region" description="Low complexity" evidence="1">
    <location>
        <begin position="1"/>
        <end position="42"/>
    </location>
</feature>
<reference evidence="2" key="1">
    <citation type="submission" date="2006-01" db="EMBL/GenBank/DDBJ databases">
        <authorList>
            <person name="Lindblad-Toh K."/>
            <person name="Mauceli E."/>
            <person name="Grabherr M."/>
            <person name="Chang J.L."/>
            <person name="Lander E.S."/>
        </authorList>
    </citation>
    <scope>NUCLEOTIDE SEQUENCE [LARGE SCALE GENOMIC DNA]</scope>
</reference>
<sequence>MSTAASTWPRTAPSSAPAARNVAPAAPTRTTTSNSRPPSSARGWPSTLKNWTKWPATLEEMAPLSSRRTAAGGGGRNALRTFRTSATSSFSDADGRRTPSALRSGASSGSTGEGNAGPGGGASRSNPLKVE</sequence>
<protein>
    <submittedName>
        <fullName evidence="2">Uncharacterized protein</fullName>
    </submittedName>
</protein>
<proteinExistence type="predicted"/>
<dbReference type="Ensembl" id="ENSGACT00000009039.1">
    <property type="protein sequence ID" value="ENSGACP00000009019.1"/>
    <property type="gene ID" value="ENSGACG00000006811.1"/>
</dbReference>
<dbReference type="Bgee" id="ENSGACG00000006811">
    <property type="expression patterns" value="Expressed in diencephalon and 1 other cell type or tissue"/>
</dbReference>
<dbReference type="eggNOG" id="ENOG502T0S2">
    <property type="taxonomic scope" value="Eukaryota"/>
</dbReference>
<feature type="compositionally biased region" description="Low complexity" evidence="1">
    <location>
        <begin position="77"/>
        <end position="92"/>
    </location>
</feature>
<dbReference type="AlphaFoldDB" id="G3NUK1"/>
<reference evidence="2" key="2">
    <citation type="submission" date="2024-04" db="UniProtKB">
        <authorList>
            <consortium name="Ensembl"/>
        </authorList>
    </citation>
    <scope>IDENTIFICATION</scope>
</reference>
<evidence type="ECO:0000313" key="2">
    <source>
        <dbReference type="Ensembl" id="ENSGACP00000009019.1"/>
    </source>
</evidence>
<accession>G3NUK1</accession>
<dbReference type="InParanoid" id="G3NUK1"/>
<name>G3NUK1_GASAC</name>
<evidence type="ECO:0000256" key="1">
    <source>
        <dbReference type="SAM" id="MobiDB-lite"/>
    </source>
</evidence>
<feature type="region of interest" description="Disordered" evidence="1">
    <location>
        <begin position="1"/>
        <end position="131"/>
    </location>
</feature>
<organism evidence="2">
    <name type="scientific">Gasterosteus aculeatus</name>
    <name type="common">Three-spined stickleback</name>
    <dbReference type="NCBI Taxonomy" id="69293"/>
    <lineage>
        <taxon>Eukaryota</taxon>
        <taxon>Metazoa</taxon>
        <taxon>Chordata</taxon>
        <taxon>Craniata</taxon>
        <taxon>Vertebrata</taxon>
        <taxon>Euteleostomi</taxon>
        <taxon>Actinopterygii</taxon>
        <taxon>Neopterygii</taxon>
        <taxon>Teleostei</taxon>
        <taxon>Neoteleostei</taxon>
        <taxon>Acanthomorphata</taxon>
        <taxon>Eupercaria</taxon>
        <taxon>Perciformes</taxon>
        <taxon>Cottioidei</taxon>
        <taxon>Gasterosteales</taxon>
        <taxon>Gasterosteidae</taxon>
        <taxon>Gasterosteus</taxon>
    </lineage>
</organism>